<dbReference type="InterPro" id="IPR029047">
    <property type="entry name" value="HSP70_peptide-bd_sf"/>
</dbReference>
<evidence type="ECO:0000256" key="12">
    <source>
        <dbReference type="ARBA" id="ARBA00033103"/>
    </source>
</evidence>
<evidence type="ECO:0000256" key="6">
    <source>
        <dbReference type="ARBA" id="ARBA00022741"/>
    </source>
</evidence>
<dbReference type="InterPro" id="IPR043129">
    <property type="entry name" value="ATPase_NBD"/>
</dbReference>
<name>A0A4R2RPX5_9FIRM</name>
<evidence type="ECO:0000313" key="13">
    <source>
        <dbReference type="EMBL" id="TCP65194.1"/>
    </source>
</evidence>
<dbReference type="RefSeq" id="WP_131918609.1">
    <property type="nucleotide sequence ID" value="NZ_JAOQNU010000006.1"/>
</dbReference>
<dbReference type="EMBL" id="SLXT01000006">
    <property type="protein sequence ID" value="TCP65194.1"/>
    <property type="molecule type" value="Genomic_DNA"/>
</dbReference>
<keyword evidence="5" id="KW-0597">Phosphoprotein</keyword>
<comment type="function">
    <text evidence="1">Acts as a chaperone.</text>
</comment>
<dbReference type="Proteomes" id="UP000294813">
    <property type="component" value="Unassembled WGS sequence"/>
</dbReference>
<accession>A0A4R2RPX5</accession>
<dbReference type="AlphaFoldDB" id="A0A4R2RPX5"/>
<dbReference type="Gene3D" id="3.30.420.40">
    <property type="match status" value="2"/>
</dbReference>
<keyword evidence="9" id="KW-0143">Chaperone</keyword>
<organism evidence="13 14">
    <name type="scientific">Heliophilum fasciatum</name>
    <dbReference type="NCBI Taxonomy" id="35700"/>
    <lineage>
        <taxon>Bacteria</taxon>
        <taxon>Bacillati</taxon>
        <taxon>Bacillota</taxon>
        <taxon>Clostridia</taxon>
        <taxon>Eubacteriales</taxon>
        <taxon>Heliobacteriaceae</taxon>
        <taxon>Heliophilum</taxon>
    </lineage>
</organism>
<sequence>MARTTRYYVGIDFGTTNSSVARIAVKARRSRRQPDVAPEVLALQNGYGTKELVRTVLFFSPDGRVMTEEVPAFEQPERGVLSLKRKIMENRHYTKTINGRVYRAEELVGLFLQELLRQAELRLSMIERLVLSVPTGDRHDWKDVLLAGAVRCGIKEEQVWFVDEPIAVLWDYKDTLVRRLPDDAPVLVFDFGGGTLDLAVMDKGHSLSSTDPAADHHRRSLIWAKRGIPVGGDDLDEVILRLLIEKGQAQGNVVCQQINTELFASPERLGRFREHPVYARLKRHAELIKAELSHVEAVPVAIPPLLPRVDRMGLVGLRMERDEWVQAAEPIWAQIREGLCRLDQDLQANQGKSLADVQAVLLSGGSSQVPYVMDLLEEALPQARLIFDEHLQTRICRGNARYGRDDHEWALEDTVGVAIGVYNHRQGKVNVLIPENSTYPVEVTRRIATTRPEQRAIDIRPMIGKDGAFQPLYRDAQAVACRMQIQPVATVGDYERFSLTLTLDKSQRLQIRAYDHQFDETVGVEEIAWPEEPQLP</sequence>
<dbReference type="InterPro" id="IPR018181">
    <property type="entry name" value="Heat_shock_70_CS"/>
</dbReference>
<evidence type="ECO:0000256" key="8">
    <source>
        <dbReference type="ARBA" id="ARBA00023016"/>
    </source>
</evidence>
<dbReference type="Gene3D" id="2.60.34.10">
    <property type="entry name" value="Substrate Binding Domain Of DNAk, Chain A, domain 1"/>
    <property type="match status" value="1"/>
</dbReference>
<reference evidence="13 14" key="1">
    <citation type="submission" date="2019-03" db="EMBL/GenBank/DDBJ databases">
        <title>Genomic Encyclopedia of Type Strains, Phase IV (KMG-IV): sequencing the most valuable type-strain genomes for metagenomic binning, comparative biology and taxonomic classification.</title>
        <authorList>
            <person name="Goeker M."/>
        </authorList>
    </citation>
    <scope>NUCLEOTIDE SEQUENCE [LARGE SCALE GENOMIC DNA]</scope>
    <source>
        <strain evidence="13 14">DSM 11170</strain>
    </source>
</reference>
<evidence type="ECO:0000256" key="10">
    <source>
        <dbReference type="ARBA" id="ARBA00030019"/>
    </source>
</evidence>
<evidence type="ECO:0000256" key="5">
    <source>
        <dbReference type="ARBA" id="ARBA00022553"/>
    </source>
</evidence>
<evidence type="ECO:0000256" key="1">
    <source>
        <dbReference type="ARBA" id="ARBA00002290"/>
    </source>
</evidence>
<keyword evidence="8" id="KW-0346">Stress response</keyword>
<dbReference type="InterPro" id="IPR013126">
    <property type="entry name" value="Hsp_70_fam"/>
</dbReference>
<comment type="similarity">
    <text evidence="2">Belongs to the heat shock protein 70 family.</text>
</comment>
<keyword evidence="14" id="KW-1185">Reference proteome</keyword>
<evidence type="ECO:0000256" key="7">
    <source>
        <dbReference type="ARBA" id="ARBA00022840"/>
    </source>
</evidence>
<dbReference type="SUPFAM" id="SSF53067">
    <property type="entry name" value="Actin-like ATPase domain"/>
    <property type="match status" value="2"/>
</dbReference>
<dbReference type="PANTHER" id="PTHR42749:SF1">
    <property type="entry name" value="CELL SHAPE-DETERMINING PROTEIN MREB"/>
    <property type="match status" value="1"/>
</dbReference>
<dbReference type="PROSITE" id="PS01036">
    <property type="entry name" value="HSP70_3"/>
    <property type="match status" value="1"/>
</dbReference>
<dbReference type="Pfam" id="PF00012">
    <property type="entry name" value="HSP70"/>
    <property type="match status" value="1"/>
</dbReference>
<evidence type="ECO:0000256" key="3">
    <source>
        <dbReference type="ARBA" id="ARBA00014415"/>
    </source>
</evidence>
<keyword evidence="6" id="KW-0547">Nucleotide-binding</keyword>
<evidence type="ECO:0000256" key="4">
    <source>
        <dbReference type="ARBA" id="ARBA00017249"/>
    </source>
</evidence>
<comment type="caution">
    <text evidence="13">The sequence shown here is derived from an EMBL/GenBank/DDBJ whole genome shotgun (WGS) entry which is preliminary data.</text>
</comment>
<dbReference type="PANTHER" id="PTHR42749">
    <property type="entry name" value="CELL SHAPE-DETERMINING PROTEIN MREB"/>
    <property type="match status" value="1"/>
</dbReference>
<evidence type="ECO:0000313" key="14">
    <source>
        <dbReference type="Proteomes" id="UP000294813"/>
    </source>
</evidence>
<evidence type="ECO:0000256" key="9">
    <source>
        <dbReference type="ARBA" id="ARBA00023186"/>
    </source>
</evidence>
<proteinExistence type="inferred from homology"/>
<dbReference type="Gene3D" id="3.90.640.10">
    <property type="entry name" value="Actin, Chain A, domain 4"/>
    <property type="match status" value="1"/>
</dbReference>
<dbReference type="OrthoDB" id="499700at2"/>
<evidence type="ECO:0000256" key="2">
    <source>
        <dbReference type="ARBA" id="ARBA00007381"/>
    </source>
</evidence>
<dbReference type="GO" id="GO:0140662">
    <property type="term" value="F:ATP-dependent protein folding chaperone"/>
    <property type="evidence" value="ECO:0007669"/>
    <property type="project" value="InterPro"/>
</dbReference>
<keyword evidence="7" id="KW-0067">ATP-binding</keyword>
<dbReference type="GO" id="GO:0005524">
    <property type="term" value="F:ATP binding"/>
    <property type="evidence" value="ECO:0007669"/>
    <property type="project" value="UniProtKB-KW"/>
</dbReference>
<gene>
    <name evidence="13" type="ORF">EDD73_10678</name>
</gene>
<protein>
    <recommendedName>
        <fullName evidence="3">Chaperone protein DnaK</fullName>
    </recommendedName>
    <alternativeName>
        <fullName evidence="4">Chaperone protein dnaK</fullName>
    </alternativeName>
    <alternativeName>
        <fullName evidence="12">HSP70</fullName>
    </alternativeName>
    <alternativeName>
        <fullName evidence="11">Heat shock 70 kDa protein</fullName>
    </alternativeName>
    <alternativeName>
        <fullName evidence="10">Heat shock protein 70</fullName>
    </alternativeName>
</protein>
<evidence type="ECO:0000256" key="11">
    <source>
        <dbReference type="ARBA" id="ARBA00030945"/>
    </source>
</evidence>